<reference evidence="2 3" key="1">
    <citation type="submission" date="2021-01" db="EMBL/GenBank/DDBJ databases">
        <title>Belnapia mucosa sp. nov. and Belnapia arida sp. nov., isolated from the Tabernas Desert (Almeria, Spain).</title>
        <authorList>
            <person name="Molina-Menor E."/>
            <person name="Vidal-Verdu A."/>
            <person name="Calonge A."/>
            <person name="Satari L."/>
            <person name="Pereto J."/>
            <person name="Porcar M."/>
        </authorList>
    </citation>
    <scope>NUCLEOTIDE SEQUENCE [LARGE SCALE GENOMIC DNA]</scope>
    <source>
        <strain evidence="2 3">T18</strain>
    </source>
</reference>
<evidence type="ECO:0000256" key="1">
    <source>
        <dbReference type="SAM" id="MobiDB-lite"/>
    </source>
</evidence>
<name>A0ABS1U6N9_9PROT</name>
<evidence type="ECO:0000313" key="2">
    <source>
        <dbReference type="EMBL" id="MBL6079599.1"/>
    </source>
</evidence>
<accession>A0ABS1U6N9</accession>
<organism evidence="2 3">
    <name type="scientific">Belnapia arida</name>
    <dbReference type="NCBI Taxonomy" id="2804533"/>
    <lineage>
        <taxon>Bacteria</taxon>
        <taxon>Pseudomonadati</taxon>
        <taxon>Pseudomonadota</taxon>
        <taxon>Alphaproteobacteria</taxon>
        <taxon>Acetobacterales</taxon>
        <taxon>Roseomonadaceae</taxon>
        <taxon>Belnapia</taxon>
    </lineage>
</organism>
<protein>
    <submittedName>
        <fullName evidence="2">Uncharacterized protein</fullName>
    </submittedName>
</protein>
<dbReference type="RefSeq" id="WP_202832842.1">
    <property type="nucleotide sequence ID" value="NZ_JAETWB010000007.1"/>
</dbReference>
<evidence type="ECO:0000313" key="3">
    <source>
        <dbReference type="Proteomes" id="UP000660885"/>
    </source>
</evidence>
<dbReference type="EMBL" id="JAETWB010000007">
    <property type="protein sequence ID" value="MBL6079599.1"/>
    <property type="molecule type" value="Genomic_DNA"/>
</dbReference>
<proteinExistence type="predicted"/>
<keyword evidence="3" id="KW-1185">Reference proteome</keyword>
<comment type="caution">
    <text evidence="2">The sequence shown here is derived from an EMBL/GenBank/DDBJ whole genome shotgun (WGS) entry which is preliminary data.</text>
</comment>
<gene>
    <name evidence="2" type="ORF">JMJ56_16395</name>
</gene>
<sequence>MRHAVEKHFRRASEAASEAFDPTGIPYIEQDIRRATHIRRTMPVFLTLRDDEGGSLVTAMLPQPGRSQPEMRPVIVGPGNSDPYPAHGEAIAVLGTRFGITLDRARCYPYSRS</sequence>
<dbReference type="Proteomes" id="UP000660885">
    <property type="component" value="Unassembled WGS sequence"/>
</dbReference>
<feature type="region of interest" description="Disordered" evidence="1">
    <location>
        <begin position="60"/>
        <end position="81"/>
    </location>
</feature>